<keyword evidence="1" id="KW-0812">Transmembrane</keyword>
<dbReference type="EC" id="3.1.3.27" evidence="3"/>
<dbReference type="GO" id="GO:0008962">
    <property type="term" value="F:phosphatidylglycerophosphatase activity"/>
    <property type="evidence" value="ECO:0007669"/>
    <property type="project" value="UniProtKB-EC"/>
</dbReference>
<protein>
    <submittedName>
        <fullName evidence="3">Phosphatidylglycerophosphatase A</fullName>
        <ecNumber evidence="3">3.1.3.27</ecNumber>
    </submittedName>
</protein>
<dbReference type="GO" id="GO:0006655">
    <property type="term" value="P:phosphatidylglycerol biosynthetic process"/>
    <property type="evidence" value="ECO:0007669"/>
    <property type="project" value="UniProtKB-UniPathway"/>
</dbReference>
<evidence type="ECO:0000259" key="2">
    <source>
        <dbReference type="Pfam" id="PF04608"/>
    </source>
</evidence>
<comment type="caution">
    <text evidence="3">The sequence shown here is derived from an EMBL/GenBank/DDBJ whole genome shotgun (WGS) entry which is preliminary data.</text>
</comment>
<feature type="transmembrane region" description="Helical" evidence="1">
    <location>
        <begin position="53"/>
        <end position="69"/>
    </location>
</feature>
<evidence type="ECO:0000313" key="4">
    <source>
        <dbReference type="Proteomes" id="UP000580856"/>
    </source>
</evidence>
<dbReference type="PANTHER" id="PTHR36305:SF1">
    <property type="entry name" value="PHOSPHATIDYLGLYCEROPHOSPHATASE A"/>
    <property type="match status" value="1"/>
</dbReference>
<organism evidence="3 4">
    <name type="scientific">Desulfobaculum xiamenense</name>
    <dbReference type="NCBI Taxonomy" id="995050"/>
    <lineage>
        <taxon>Bacteria</taxon>
        <taxon>Pseudomonadati</taxon>
        <taxon>Thermodesulfobacteriota</taxon>
        <taxon>Desulfovibrionia</taxon>
        <taxon>Desulfovibrionales</taxon>
        <taxon>Desulfovibrionaceae</taxon>
        <taxon>Desulfobaculum</taxon>
    </lineage>
</organism>
<sequence length="166" mass="17830">MTHTSTLDRAATAFATLGPVGHLPKAPGTWGSAVAVIAAPFLFLPFSPLTRCIILAALFVVGGLASGRAETVIGSKDPGCVIIDEVLGQWMVFALFPIMTTWQILLGFALFRLFDITKPWPVHSAETWLPGGFGVMIDDLLAGCYAALCMWGARHAYLAWIAPMMH</sequence>
<dbReference type="InterPro" id="IPR026037">
    <property type="entry name" value="PgpA"/>
</dbReference>
<dbReference type="InterPro" id="IPR007686">
    <property type="entry name" value="YutG/PgpA"/>
</dbReference>
<dbReference type="AlphaFoldDB" id="A0A846QGK2"/>
<evidence type="ECO:0000256" key="1">
    <source>
        <dbReference type="SAM" id="Phobius"/>
    </source>
</evidence>
<dbReference type="Proteomes" id="UP000580856">
    <property type="component" value="Unassembled WGS sequence"/>
</dbReference>
<dbReference type="SUPFAM" id="SSF101307">
    <property type="entry name" value="YutG-like"/>
    <property type="match status" value="1"/>
</dbReference>
<feature type="domain" description="YutG/PgpA" evidence="2">
    <location>
        <begin position="14"/>
        <end position="153"/>
    </location>
</feature>
<proteinExistence type="predicted"/>
<dbReference type="InterPro" id="IPR036681">
    <property type="entry name" value="PgpA-like_sf"/>
</dbReference>
<feature type="transmembrane region" description="Helical" evidence="1">
    <location>
        <begin position="28"/>
        <end position="46"/>
    </location>
</feature>
<dbReference type="UniPathway" id="UPA00084">
    <property type="reaction ID" value="UER00504"/>
</dbReference>
<dbReference type="CDD" id="cd06971">
    <property type="entry name" value="PgpA"/>
    <property type="match status" value="1"/>
</dbReference>
<dbReference type="PANTHER" id="PTHR36305">
    <property type="entry name" value="PHOSPHATIDYLGLYCEROPHOSPHATASE A"/>
    <property type="match status" value="1"/>
</dbReference>
<reference evidence="3 4" key="1">
    <citation type="submission" date="2020-03" db="EMBL/GenBank/DDBJ databases">
        <title>Genomic Encyclopedia of Type Strains, Phase IV (KMG-IV): sequencing the most valuable type-strain genomes for metagenomic binning, comparative biology and taxonomic classification.</title>
        <authorList>
            <person name="Goeker M."/>
        </authorList>
    </citation>
    <scope>NUCLEOTIDE SEQUENCE [LARGE SCALE GENOMIC DNA]</scope>
    <source>
        <strain evidence="3 4">DSM 24233</strain>
    </source>
</reference>
<dbReference type="PIRSF" id="PIRSF006162">
    <property type="entry name" value="PgpA"/>
    <property type="match status" value="1"/>
</dbReference>
<dbReference type="RefSeq" id="WP_167940422.1">
    <property type="nucleotide sequence ID" value="NZ_JAATJA010000001.1"/>
</dbReference>
<dbReference type="EMBL" id="JAATJA010000001">
    <property type="protein sequence ID" value="NJB67361.1"/>
    <property type="molecule type" value="Genomic_DNA"/>
</dbReference>
<evidence type="ECO:0000313" key="3">
    <source>
        <dbReference type="EMBL" id="NJB67361.1"/>
    </source>
</evidence>
<keyword evidence="1" id="KW-0472">Membrane</keyword>
<keyword evidence="1" id="KW-1133">Transmembrane helix</keyword>
<gene>
    <name evidence="3" type="ORF">GGQ74_001001</name>
</gene>
<dbReference type="Pfam" id="PF04608">
    <property type="entry name" value="PgpA"/>
    <property type="match status" value="1"/>
</dbReference>
<feature type="transmembrane region" description="Helical" evidence="1">
    <location>
        <begin position="89"/>
        <end position="111"/>
    </location>
</feature>
<keyword evidence="3" id="KW-0378">Hydrolase</keyword>
<keyword evidence="4" id="KW-1185">Reference proteome</keyword>
<name>A0A846QGK2_9BACT</name>
<accession>A0A846QGK2</accession>